<keyword evidence="3" id="KW-1185">Reference proteome</keyword>
<dbReference type="VEuPathDB" id="PlasmoDB:PocGH01_00151500"/>
<protein>
    <submittedName>
        <fullName evidence="2">Uncharacterized protein</fullName>
    </submittedName>
</protein>
<keyword evidence="1" id="KW-1133">Transmembrane helix</keyword>
<keyword evidence="1" id="KW-0812">Transmembrane</keyword>
<reference evidence="2 3" key="1">
    <citation type="submission" date="2016-06" db="EMBL/GenBank/DDBJ databases">
        <authorList>
            <consortium name="Pathogen Informatics"/>
        </authorList>
    </citation>
    <scope>NUCLEOTIDE SEQUENCE [LARGE SCALE GENOMIC DNA]</scope>
    <source>
        <strain evidence="2">PocGH01</strain>
    </source>
</reference>
<sequence>MSKHYNLSNSNIFQKKSYDENKILITESLRIIKKCPTKNKRKFIFPYSELFIICFFIWALQISIHSSFSSTWSSKQRVQRKVCLRNRRVLVENEHFIEEDVLGVNVSNDNIFHGEESHSEELGDTDLGDHGNYLVKTITQHKKKKKGFKNVESFLEKPSVLPPEEYPLDDTVVYIRKPSNERLGHIKVHVDAKMDDADLRTMNEVFDGICEFRHVISNIKNEYEYETKSIRKKFKKFLKFIFVFTPLIFVCLFKTVYSLIENYLFITLYKLF</sequence>
<evidence type="ECO:0000313" key="2">
    <source>
        <dbReference type="EMBL" id="SBT83820.1"/>
    </source>
</evidence>
<feature type="transmembrane region" description="Helical" evidence="1">
    <location>
        <begin position="237"/>
        <end position="260"/>
    </location>
</feature>
<proteinExistence type="predicted"/>
<accession>A0A1D3JDH5</accession>
<dbReference type="AlphaFoldDB" id="A0A1D3JDH5"/>
<name>A0A1D3JDH5_PLAOA</name>
<evidence type="ECO:0000256" key="1">
    <source>
        <dbReference type="SAM" id="Phobius"/>
    </source>
</evidence>
<organism evidence="2 3">
    <name type="scientific">Plasmodium ovale</name>
    <name type="common">malaria parasite P. ovale</name>
    <dbReference type="NCBI Taxonomy" id="36330"/>
    <lineage>
        <taxon>Eukaryota</taxon>
        <taxon>Sar</taxon>
        <taxon>Alveolata</taxon>
        <taxon>Apicomplexa</taxon>
        <taxon>Aconoidasida</taxon>
        <taxon>Haemosporida</taxon>
        <taxon>Plasmodiidae</taxon>
        <taxon>Plasmodium</taxon>
        <taxon>Plasmodium (Plasmodium)</taxon>
    </lineage>
</organism>
<evidence type="ECO:0000313" key="3">
    <source>
        <dbReference type="Proteomes" id="UP000242942"/>
    </source>
</evidence>
<dbReference type="Proteomes" id="UP000242942">
    <property type="component" value="Unassembled WGS sequence"/>
</dbReference>
<feature type="transmembrane region" description="Helical" evidence="1">
    <location>
        <begin position="50"/>
        <end position="72"/>
    </location>
</feature>
<gene>
    <name evidence="2" type="primary">PocGH01_00151500</name>
    <name evidence="2" type="ORF">POCGH01_00151500</name>
</gene>
<keyword evidence="1" id="KW-0472">Membrane</keyword>
<dbReference type="EMBL" id="FLRI01000219">
    <property type="protein sequence ID" value="SBT83820.1"/>
    <property type="molecule type" value="Genomic_DNA"/>
</dbReference>